<feature type="region of interest" description="Disordered" evidence="3">
    <location>
        <begin position="20"/>
        <end position="50"/>
    </location>
</feature>
<dbReference type="CDD" id="cd13530">
    <property type="entry name" value="PBP2_peptides_like"/>
    <property type="match status" value="1"/>
</dbReference>
<dbReference type="OrthoDB" id="9768183at2"/>
<feature type="domain" description="Solute-binding protein family 3/N-terminal" evidence="4">
    <location>
        <begin position="54"/>
        <end position="279"/>
    </location>
</feature>
<name>A0A1B8Q2D2_MORLA</name>
<comment type="similarity">
    <text evidence="1">Belongs to the bacterial solute-binding protein 3 family.</text>
</comment>
<reference evidence="5 6" key="1">
    <citation type="submission" date="2016-06" db="EMBL/GenBank/DDBJ databases">
        <title>Draft genome of Moraxella lacunata CCUG 57757A.</title>
        <authorList>
            <person name="Salva-Serra F."/>
            <person name="Engstrom-Jakobsson H."/>
            <person name="Thorell K."/>
            <person name="Gonzales-Siles L."/>
            <person name="Karlsson R."/>
            <person name="Boulund F."/>
            <person name="Engstrand L."/>
            <person name="Kristiansson E."/>
            <person name="Moore E."/>
        </authorList>
    </citation>
    <scope>NUCLEOTIDE SEQUENCE [LARGE SCALE GENOMIC DNA]</scope>
    <source>
        <strain evidence="5 6">CCUG 57757A</strain>
    </source>
</reference>
<sequence>MRKSYLFALPMAIGLFGCNQQAPTPEPKPADSATTSQSTPAPESANDLPVDAPVVHVAMTGIDEPFTFKDEKGSLTGLEYDIMQAVANSQGLKVDPIIVSPNNLLSGLDTQSYDLVIAVMGYTDERASKYGVSKPYFSSPSAIMHIKPELTINSYKDLAGMNVVVGGGSFHEKDLKAMGTAKSVEALDSTYLMFQGMVQGKYDAIIQDQTMLQYTATKYPDVKTTISPYYADEKEGNDDVVMIMHKDNTELLEKINQGIDEIKANGKLDEISQKWLNAPAPK</sequence>
<dbReference type="PANTHER" id="PTHR35936">
    <property type="entry name" value="MEMBRANE-BOUND LYTIC MUREIN TRANSGLYCOSYLASE F"/>
    <property type="match status" value="1"/>
</dbReference>
<dbReference type="Proteomes" id="UP000092607">
    <property type="component" value="Unassembled WGS sequence"/>
</dbReference>
<accession>A0A1B8Q2D2</accession>
<evidence type="ECO:0000256" key="3">
    <source>
        <dbReference type="SAM" id="MobiDB-lite"/>
    </source>
</evidence>
<dbReference type="Pfam" id="PF00497">
    <property type="entry name" value="SBP_bac_3"/>
    <property type="match status" value="1"/>
</dbReference>
<dbReference type="Gene3D" id="3.40.190.10">
    <property type="entry name" value="Periplasmic binding protein-like II"/>
    <property type="match status" value="2"/>
</dbReference>
<proteinExistence type="inferred from homology"/>
<evidence type="ECO:0000313" key="5">
    <source>
        <dbReference type="EMBL" id="OBX63032.1"/>
    </source>
</evidence>
<evidence type="ECO:0000313" key="6">
    <source>
        <dbReference type="Proteomes" id="UP000092607"/>
    </source>
</evidence>
<dbReference type="EMBL" id="LZMS01000056">
    <property type="protein sequence ID" value="OBX63032.1"/>
    <property type="molecule type" value="Genomic_DNA"/>
</dbReference>
<evidence type="ECO:0000256" key="2">
    <source>
        <dbReference type="ARBA" id="ARBA00022729"/>
    </source>
</evidence>
<dbReference type="InterPro" id="IPR001638">
    <property type="entry name" value="Solute-binding_3/MltF_N"/>
</dbReference>
<feature type="compositionally biased region" description="Polar residues" evidence="3">
    <location>
        <begin position="32"/>
        <end position="41"/>
    </location>
</feature>
<gene>
    <name evidence="5" type="ORF">A9309_06510</name>
</gene>
<protein>
    <recommendedName>
        <fullName evidence="4">Solute-binding protein family 3/N-terminal domain-containing protein</fullName>
    </recommendedName>
</protein>
<dbReference type="SMART" id="SM00062">
    <property type="entry name" value="PBPb"/>
    <property type="match status" value="1"/>
</dbReference>
<dbReference type="AlphaFoldDB" id="A0A1B8Q2D2"/>
<evidence type="ECO:0000259" key="4">
    <source>
        <dbReference type="SMART" id="SM00062"/>
    </source>
</evidence>
<evidence type="ECO:0000256" key="1">
    <source>
        <dbReference type="ARBA" id="ARBA00010333"/>
    </source>
</evidence>
<keyword evidence="2" id="KW-0732">Signal</keyword>
<dbReference type="SUPFAM" id="SSF53850">
    <property type="entry name" value="Periplasmic binding protein-like II"/>
    <property type="match status" value="1"/>
</dbReference>
<comment type="caution">
    <text evidence="5">The sequence shown here is derived from an EMBL/GenBank/DDBJ whole genome shotgun (WGS) entry which is preliminary data.</text>
</comment>
<dbReference type="RefSeq" id="WP_065256032.1">
    <property type="nucleotide sequence ID" value="NZ_JARDJM010000021.1"/>
</dbReference>
<dbReference type="PROSITE" id="PS51257">
    <property type="entry name" value="PROKAR_LIPOPROTEIN"/>
    <property type="match status" value="1"/>
</dbReference>
<dbReference type="PANTHER" id="PTHR35936:SF19">
    <property type="entry name" value="AMINO-ACID-BINDING PROTEIN YXEM-RELATED"/>
    <property type="match status" value="1"/>
</dbReference>
<organism evidence="5 6">
    <name type="scientific">Moraxella lacunata</name>
    <dbReference type="NCBI Taxonomy" id="477"/>
    <lineage>
        <taxon>Bacteria</taxon>
        <taxon>Pseudomonadati</taxon>
        <taxon>Pseudomonadota</taxon>
        <taxon>Gammaproteobacteria</taxon>
        <taxon>Moraxellales</taxon>
        <taxon>Moraxellaceae</taxon>
        <taxon>Moraxella</taxon>
    </lineage>
</organism>